<organism evidence="1 2">
    <name type="scientific">Frankia casuarinae (strain DSM 45818 / CECT 9043 / HFP020203 / CcI3)</name>
    <dbReference type="NCBI Taxonomy" id="106370"/>
    <lineage>
        <taxon>Bacteria</taxon>
        <taxon>Bacillati</taxon>
        <taxon>Actinomycetota</taxon>
        <taxon>Actinomycetes</taxon>
        <taxon>Frankiales</taxon>
        <taxon>Frankiaceae</taxon>
        <taxon>Frankia</taxon>
    </lineage>
</organism>
<evidence type="ECO:0000313" key="2">
    <source>
        <dbReference type="Proteomes" id="UP000001937"/>
    </source>
</evidence>
<proteinExistence type="predicted"/>
<dbReference type="STRING" id="106370.Francci3_4328"/>
<reference evidence="1 2" key="1">
    <citation type="journal article" date="2007" name="Genome Res.">
        <title>Genome characteristics of facultatively symbiotic Frankia sp. strains reflect host range and host plant biogeography.</title>
        <authorList>
            <person name="Normand P."/>
            <person name="Lapierre P."/>
            <person name="Tisa L.S."/>
            <person name="Gogarten J.P."/>
            <person name="Alloisio N."/>
            <person name="Bagnarol E."/>
            <person name="Bassi C.A."/>
            <person name="Berry A.M."/>
            <person name="Bickhart D.M."/>
            <person name="Choisne N."/>
            <person name="Couloux A."/>
            <person name="Cournoyer B."/>
            <person name="Cruveiller S."/>
            <person name="Daubin V."/>
            <person name="Demange N."/>
            <person name="Francino M.P."/>
            <person name="Goltsman E."/>
            <person name="Huang Y."/>
            <person name="Kopp O.R."/>
            <person name="Labarre L."/>
            <person name="Lapidus A."/>
            <person name="Lavire C."/>
            <person name="Marechal J."/>
            <person name="Martinez M."/>
            <person name="Mastronunzio J.E."/>
            <person name="Mullin B.C."/>
            <person name="Niemann J."/>
            <person name="Pujic P."/>
            <person name="Rawnsley T."/>
            <person name="Rouy Z."/>
            <person name="Schenowitz C."/>
            <person name="Sellstedt A."/>
            <person name="Tavares F."/>
            <person name="Tomkins J.P."/>
            <person name="Vallenet D."/>
            <person name="Valverde C."/>
            <person name="Wall L.G."/>
            <person name="Wang Y."/>
            <person name="Medigue C."/>
            <person name="Benson D.R."/>
        </authorList>
    </citation>
    <scope>NUCLEOTIDE SEQUENCE [LARGE SCALE GENOMIC DNA]</scope>
    <source>
        <strain evidence="2">DSM 45818 / CECT 9043 / CcI3</strain>
    </source>
</reference>
<gene>
    <name evidence="1" type="ordered locus">Francci3_4328</name>
</gene>
<dbReference type="KEGG" id="fra:Francci3_4328"/>
<keyword evidence="2" id="KW-1185">Reference proteome</keyword>
<dbReference type="HOGENOM" id="CLU_090290_0_0_11"/>
<dbReference type="Proteomes" id="UP000001937">
    <property type="component" value="Chromosome"/>
</dbReference>
<dbReference type="AlphaFoldDB" id="Q2J4W8"/>
<accession>Q2J4W8</accession>
<dbReference type="eggNOG" id="COG0367">
    <property type="taxonomic scope" value="Bacteria"/>
</dbReference>
<name>Q2J4W8_FRACC</name>
<evidence type="ECO:0000313" key="1">
    <source>
        <dbReference type="EMBL" id="ABD13674.1"/>
    </source>
</evidence>
<dbReference type="EMBL" id="CP000249">
    <property type="protein sequence ID" value="ABD13674.1"/>
    <property type="molecule type" value="Genomic_DNA"/>
</dbReference>
<protein>
    <submittedName>
        <fullName evidence="1">Uncharacterized protein</fullName>
    </submittedName>
</protein>
<sequence>MNAAAPCRSSGRESVRAVRHRIADRGSRIADRGLRTEERMTVCGLVRLDGAEVRRASLTAMLASSSFGLPAARGVHLDRAFGAVTAADLRADPTPPIAVDDAGLVVIADRPPRRPEGNETARMLAAAYRSGGKWALLRSTTRTVTIVWDPRRAQLVLVRPASTADELITWSDGRLFAFGTEADQVLSAEILAPPSRLARLRRLTAGEVLTIAVPARLRRPAPAALRLAGVDSDVS</sequence>